<dbReference type="Gene3D" id="3.40.920.10">
    <property type="entry name" value="Pyruvate-ferredoxin oxidoreductase, PFOR, domain III"/>
    <property type="match status" value="1"/>
</dbReference>
<sequence length="1168" mass="125002">MASSRSSALNNTAFFAGGALVGAGLYTLARSMVAQKRVAADAAPTSDAAAAKSAAILDTPYEKEANGLFVSPATESDPLYDEYGVMGIPYEARGQLPPVSTLATHMDLEEAHAALSTHAMAAASFDKPILINSLLAIELLAYHNSNVVFSYESGASGGFGAYCEAQERAAAEQHKQRAGAKVYAMQARAGAGSAIAGFLLGEGTADAPVSAAPKPVTVLINAQGFQAMGPALASIQTENRKDLVVHVSSASQTTSDELEVTNDYAATLATAALLGEAGFEVVLSSTRAEAVEFTRYAYTRKADKPLVHIFDGAFAGSEVGRTVVPGPKAAAPKPVQPFAYTGPAAPETVLVLPNGSLALQARALLVSLPAALRSKVGVVSVRALFPWSTEALRKVLPESAKVVRVVEEAYTTVGGPLYSELLAASLSGELGTSRIQSLVLAPGQELAPAAWHELLVAAAESQRPINLRSVLDKAESGQAKLVDLLALSSAQLVTIVGSDKGTTTSAAPLLADALFGQNASLNVRLLSRFDNFHGTGSVRSDLVFSERADEIPMPVLARDGASHALVVNEPSEVLKNFAVLDAVRENGTVLFNAAGWTQEDVEGALYAADKRRLAERNVSVFVVDAAKAAEGGKGKGVAEAAPGAVVASLVEAVTASPKNALSQRLPKLVKVASVVDAEAAAEAKKGTKAVDTSSFASATPAEGEEEALQHRPAHLTYNAFSAKAAEDDEGQAVVRASWAFAAWQMLFREAYHLDDHASRPDLPEKTYNVQVSVNKRLTPLDYDRNLFHMELDTKGTGLKYEVGEALGVHGWNDDEEVARFIRWSGYNPEEIVSAPSVIHPGEFESRTVYQVLQQNLDIFGKPPKSFFEALGKAVASKDEERWLRFISSAEGASTFRKLSEDETVTYVDVLHMFPTARVTIDWLIKNVEPIKPRHYSIASAQVAVGDSVHLLIVTVDWKTPRGSLRFGQCTRYLSRLTPGTKVTVSIKPSVMKLPPLDTQPIIMAGLGTGAAPFRAFLQARAHQRSLGKEVGPLYYYFGSRHQAKEYLYGEELEAYLSDGLLTHLGLAFSRDQQKKVYIQHKIKEDGHMLTSFLAPELGSVNDQSEEAAEALVDEGRKGIFTLCGPVWPVPDIQEALVSAFVERGWTKEQAEAKIESLKDDERYVLEVY</sequence>
<dbReference type="AlphaFoldDB" id="A0AAF0F3T0"/>
<reference evidence="16" key="1">
    <citation type="submission" date="2023-03" db="EMBL/GenBank/DDBJ databases">
        <title>Mating type loci evolution in Malassezia.</title>
        <authorList>
            <person name="Coelho M.A."/>
        </authorList>
    </citation>
    <scope>NUCLEOTIDE SEQUENCE</scope>
    <source>
        <strain evidence="16">CBS 9431</strain>
    </source>
</reference>
<evidence type="ECO:0000256" key="4">
    <source>
        <dbReference type="ARBA" id="ARBA00012604"/>
    </source>
</evidence>
<evidence type="ECO:0000256" key="6">
    <source>
        <dbReference type="ARBA" id="ARBA00022630"/>
    </source>
</evidence>
<keyword evidence="6" id="KW-0285">Flavoprotein</keyword>
<dbReference type="SUPFAM" id="SSF52922">
    <property type="entry name" value="TK C-terminal domain-like"/>
    <property type="match status" value="1"/>
</dbReference>
<dbReference type="PANTHER" id="PTHR19384">
    <property type="entry name" value="NITRIC OXIDE SYNTHASE-RELATED"/>
    <property type="match status" value="1"/>
</dbReference>
<dbReference type="InterPro" id="IPR009014">
    <property type="entry name" value="Transketo_C/PFOR_II"/>
</dbReference>
<evidence type="ECO:0000256" key="9">
    <source>
        <dbReference type="ARBA" id="ARBA00022857"/>
    </source>
</evidence>
<evidence type="ECO:0000256" key="11">
    <source>
        <dbReference type="ARBA" id="ARBA00023002"/>
    </source>
</evidence>
<keyword evidence="11 16" id="KW-0560">Oxidoreductase</keyword>
<evidence type="ECO:0000256" key="10">
    <source>
        <dbReference type="ARBA" id="ARBA00022982"/>
    </source>
</evidence>
<dbReference type="InterPro" id="IPR017938">
    <property type="entry name" value="Riboflavin_synthase-like_b-brl"/>
</dbReference>
<dbReference type="Gene3D" id="2.40.30.10">
    <property type="entry name" value="Translation factors"/>
    <property type="match status" value="1"/>
</dbReference>
<keyword evidence="14" id="KW-0812">Transmembrane</keyword>
<keyword evidence="10" id="KW-0249">Electron transport</keyword>
<accession>A0AAF0F3T0</accession>
<evidence type="ECO:0000256" key="5">
    <source>
        <dbReference type="ARBA" id="ARBA00022448"/>
    </source>
</evidence>
<dbReference type="GO" id="GO:0016903">
    <property type="term" value="F:oxidoreductase activity, acting on the aldehyde or oxo group of donors"/>
    <property type="evidence" value="ECO:0007669"/>
    <property type="project" value="InterPro"/>
</dbReference>
<dbReference type="EC" id="1.8.1.2" evidence="4"/>
<keyword evidence="14" id="KW-1133">Transmembrane helix</keyword>
<dbReference type="Proteomes" id="UP001217754">
    <property type="component" value="Chromosome 5"/>
</dbReference>
<evidence type="ECO:0000256" key="3">
    <source>
        <dbReference type="ARBA" id="ARBA00004774"/>
    </source>
</evidence>
<keyword evidence="8" id="KW-0274">FAD</keyword>
<feature type="transmembrane region" description="Helical" evidence="14">
    <location>
        <begin position="12"/>
        <end position="29"/>
    </location>
</feature>
<dbReference type="InterPro" id="IPR017927">
    <property type="entry name" value="FAD-bd_FR_type"/>
</dbReference>
<dbReference type="InterPro" id="IPR001433">
    <property type="entry name" value="OxRdtase_FAD/NAD-bd"/>
</dbReference>
<evidence type="ECO:0000256" key="8">
    <source>
        <dbReference type="ARBA" id="ARBA00022827"/>
    </source>
</evidence>
<evidence type="ECO:0000256" key="2">
    <source>
        <dbReference type="ARBA" id="ARBA00001974"/>
    </source>
</evidence>
<organism evidence="16 17">
    <name type="scientific">Malassezia japonica</name>
    <dbReference type="NCBI Taxonomy" id="223818"/>
    <lineage>
        <taxon>Eukaryota</taxon>
        <taxon>Fungi</taxon>
        <taxon>Dikarya</taxon>
        <taxon>Basidiomycota</taxon>
        <taxon>Ustilaginomycotina</taxon>
        <taxon>Malasseziomycetes</taxon>
        <taxon>Malasseziales</taxon>
        <taxon>Malasseziaceae</taxon>
        <taxon>Malassezia</taxon>
    </lineage>
</organism>
<evidence type="ECO:0000256" key="12">
    <source>
        <dbReference type="ARBA" id="ARBA00052219"/>
    </source>
</evidence>
<evidence type="ECO:0000256" key="13">
    <source>
        <dbReference type="ARBA" id="ARBA00059320"/>
    </source>
</evidence>
<evidence type="ECO:0000313" key="16">
    <source>
        <dbReference type="EMBL" id="WFD39939.1"/>
    </source>
</evidence>
<feature type="domain" description="FAD-binding FR-type" evidence="15">
    <location>
        <begin position="764"/>
        <end position="995"/>
    </location>
</feature>
<comment type="catalytic activity">
    <reaction evidence="12">
        <text>hydrogen sulfide + 3 NADP(+) + 3 H2O = sulfite + 3 NADPH + 4 H(+)</text>
        <dbReference type="Rhea" id="RHEA:13801"/>
        <dbReference type="ChEBI" id="CHEBI:15377"/>
        <dbReference type="ChEBI" id="CHEBI:15378"/>
        <dbReference type="ChEBI" id="CHEBI:17359"/>
        <dbReference type="ChEBI" id="CHEBI:29919"/>
        <dbReference type="ChEBI" id="CHEBI:57783"/>
        <dbReference type="ChEBI" id="CHEBI:58349"/>
        <dbReference type="EC" id="1.8.1.2"/>
    </reaction>
</comment>
<dbReference type="InterPro" id="IPR019752">
    <property type="entry name" value="Pyrv/ketoisovalerate_OxRed_cat"/>
</dbReference>
<dbReference type="EMBL" id="CP119962">
    <property type="protein sequence ID" value="WFD39939.1"/>
    <property type="molecule type" value="Genomic_DNA"/>
</dbReference>
<dbReference type="SUPFAM" id="SSF52343">
    <property type="entry name" value="Ferredoxin reductase-like, C-terminal NADP-linked domain"/>
    <property type="match status" value="1"/>
</dbReference>
<dbReference type="InterPro" id="IPR039261">
    <property type="entry name" value="FNR_nucleotide-bd"/>
</dbReference>
<evidence type="ECO:0000256" key="1">
    <source>
        <dbReference type="ARBA" id="ARBA00001917"/>
    </source>
</evidence>
<dbReference type="InterPro" id="IPR023173">
    <property type="entry name" value="NADPH_Cyt_P450_Rdtase_alpha"/>
</dbReference>
<comment type="cofactor">
    <cofactor evidence="2">
        <name>FAD</name>
        <dbReference type="ChEBI" id="CHEBI:57692"/>
    </cofactor>
</comment>
<evidence type="ECO:0000259" key="15">
    <source>
        <dbReference type="PROSITE" id="PS51384"/>
    </source>
</evidence>
<comment type="function">
    <text evidence="13">This enzyme catalyzes the 6-electron reduction of sulfite to sulfide. This is one of several activities required for the biosynthesis of L-cysteine from sulfate.</text>
</comment>
<dbReference type="GeneID" id="85226572"/>
<comment type="cofactor">
    <cofactor evidence="1">
        <name>FMN</name>
        <dbReference type="ChEBI" id="CHEBI:58210"/>
    </cofactor>
</comment>
<dbReference type="Gene3D" id="3.40.50.970">
    <property type="match status" value="1"/>
</dbReference>
<dbReference type="FunFam" id="1.20.990.10:FF:000010">
    <property type="entry name" value="Sulfite reductase [NADPH] flavoprotein component"/>
    <property type="match status" value="1"/>
</dbReference>
<dbReference type="Gene3D" id="3.40.50.80">
    <property type="entry name" value="Nucleotide-binding domain of ferredoxin-NADP reductase (FNR) module"/>
    <property type="match status" value="1"/>
</dbReference>
<keyword evidence="14" id="KW-0472">Membrane</keyword>
<dbReference type="InterPro" id="IPR001709">
    <property type="entry name" value="Flavoprot_Pyr_Nucl_cyt_Rdtase"/>
</dbReference>
<keyword evidence="5" id="KW-0813">Transport</keyword>
<dbReference type="Pfam" id="PF00667">
    <property type="entry name" value="FAD_binding_1"/>
    <property type="match status" value="1"/>
</dbReference>
<dbReference type="GO" id="GO:0050660">
    <property type="term" value="F:flavin adenine dinucleotide binding"/>
    <property type="evidence" value="ECO:0007669"/>
    <property type="project" value="TreeGrafter"/>
</dbReference>
<keyword evidence="7" id="KW-0288">FMN</keyword>
<dbReference type="PROSITE" id="PS51384">
    <property type="entry name" value="FAD_FR"/>
    <property type="match status" value="1"/>
</dbReference>
<dbReference type="RefSeq" id="XP_060122836.1">
    <property type="nucleotide sequence ID" value="XM_060266853.1"/>
</dbReference>
<evidence type="ECO:0000256" key="7">
    <source>
        <dbReference type="ARBA" id="ARBA00022643"/>
    </source>
</evidence>
<comment type="pathway">
    <text evidence="3">Sulfur metabolism; hydrogen sulfide biosynthesis; hydrogen sulfide from sulfite (NADPH route): step 1/1.</text>
</comment>
<name>A0AAF0F3T0_9BASI</name>
<dbReference type="PRINTS" id="PR00371">
    <property type="entry name" value="FPNCR"/>
</dbReference>
<dbReference type="GO" id="GO:0010181">
    <property type="term" value="F:FMN binding"/>
    <property type="evidence" value="ECO:0007669"/>
    <property type="project" value="TreeGrafter"/>
</dbReference>
<dbReference type="SUPFAM" id="SSF53323">
    <property type="entry name" value="Pyruvate-ferredoxin oxidoreductase, PFOR, domain III"/>
    <property type="match status" value="1"/>
</dbReference>
<dbReference type="CDD" id="cd06207">
    <property type="entry name" value="CyPoR_like"/>
    <property type="match status" value="1"/>
</dbReference>
<keyword evidence="9" id="KW-0521">NADP</keyword>
<dbReference type="PANTHER" id="PTHR19384:SF109">
    <property type="entry name" value="SULFITE REDUCTASE [NADPH] FLAVOPROTEIN COMPONENT"/>
    <property type="match status" value="1"/>
</dbReference>
<dbReference type="Pfam" id="PF00175">
    <property type="entry name" value="NAD_binding_1"/>
    <property type="match status" value="1"/>
</dbReference>
<gene>
    <name evidence="16" type="primary">MET10</name>
    <name evidence="16" type="ORF">MJAP1_002921</name>
</gene>
<keyword evidence="17" id="KW-1185">Reference proteome</keyword>
<evidence type="ECO:0000313" key="17">
    <source>
        <dbReference type="Proteomes" id="UP001217754"/>
    </source>
</evidence>
<proteinExistence type="predicted"/>
<dbReference type="InterPro" id="IPR002869">
    <property type="entry name" value="Pyrv_flavodox_OxRed_cen"/>
</dbReference>
<protein>
    <recommendedName>
        <fullName evidence="4">assimilatory sulfite reductase (NADPH)</fullName>
        <ecNumber evidence="4">1.8.1.2</ecNumber>
    </recommendedName>
</protein>
<evidence type="ECO:0000256" key="14">
    <source>
        <dbReference type="SAM" id="Phobius"/>
    </source>
</evidence>
<dbReference type="GO" id="GO:0005829">
    <property type="term" value="C:cytosol"/>
    <property type="evidence" value="ECO:0007669"/>
    <property type="project" value="TreeGrafter"/>
</dbReference>
<dbReference type="InterPro" id="IPR003097">
    <property type="entry name" value="CysJ-like_FAD-binding"/>
</dbReference>
<dbReference type="GO" id="GO:0004783">
    <property type="term" value="F:sulfite reductase (NADPH) activity"/>
    <property type="evidence" value="ECO:0007669"/>
    <property type="project" value="UniProtKB-EC"/>
</dbReference>
<dbReference type="Pfam" id="PF01558">
    <property type="entry name" value="POR"/>
    <property type="match status" value="1"/>
</dbReference>
<dbReference type="SUPFAM" id="SSF63380">
    <property type="entry name" value="Riboflavin synthase domain-like"/>
    <property type="match status" value="1"/>
</dbReference>
<dbReference type="Gene3D" id="1.20.990.10">
    <property type="entry name" value="NADPH-cytochrome p450 Reductase, Chain A, domain 3"/>
    <property type="match status" value="1"/>
</dbReference>